<keyword evidence="14" id="KW-1185">Reference proteome</keyword>
<comment type="similarity">
    <text evidence="9">Belongs to the TRAFAC class myosin-kinesin ATPase superfamily. Kinesin family.</text>
</comment>
<accession>A0A8B8GZN8</accession>
<organism evidence="13">
    <name type="scientific">Apis mellifera</name>
    <name type="common">Honeybee</name>
    <dbReference type="NCBI Taxonomy" id="7460"/>
    <lineage>
        <taxon>Eukaryota</taxon>
        <taxon>Metazoa</taxon>
        <taxon>Ecdysozoa</taxon>
        <taxon>Arthropoda</taxon>
        <taxon>Hexapoda</taxon>
        <taxon>Insecta</taxon>
        <taxon>Pterygota</taxon>
        <taxon>Neoptera</taxon>
        <taxon>Endopterygota</taxon>
        <taxon>Hymenoptera</taxon>
        <taxon>Apocrita</taxon>
        <taxon>Aculeata</taxon>
        <taxon>Apoidea</taxon>
        <taxon>Anthophila</taxon>
        <taxon>Apidae</taxon>
        <taxon>Apis</taxon>
    </lineage>
</organism>
<dbReference type="OrthoDB" id="123929at2759"/>
<keyword evidence="5 9" id="KW-0067">ATP-binding</keyword>
<reference evidence="13" key="1">
    <citation type="submission" date="2021-01" db="UniProtKB">
        <authorList>
            <consortium name="EnsemblMetazoa"/>
        </authorList>
    </citation>
    <scope>IDENTIFICATION</scope>
    <source>
        <strain evidence="13">DH4</strain>
    </source>
</reference>
<feature type="region of interest" description="Disordered" evidence="11">
    <location>
        <begin position="811"/>
        <end position="889"/>
    </location>
</feature>
<dbReference type="GO" id="GO:0007018">
    <property type="term" value="P:microtubule-based movement"/>
    <property type="evidence" value="ECO:0007669"/>
    <property type="project" value="InterPro"/>
</dbReference>
<evidence type="ECO:0000256" key="1">
    <source>
        <dbReference type="ARBA" id="ARBA00004186"/>
    </source>
</evidence>
<gene>
    <name evidence="15" type="primary">LOC102656082</name>
</gene>
<feature type="region of interest" description="Disordered" evidence="11">
    <location>
        <begin position="1023"/>
        <end position="1042"/>
    </location>
</feature>
<dbReference type="InterPro" id="IPR001752">
    <property type="entry name" value="Kinesin_motor_dom"/>
</dbReference>
<dbReference type="GO" id="GO:0008574">
    <property type="term" value="F:plus-end-directed microtubule motor activity"/>
    <property type="evidence" value="ECO:0007669"/>
    <property type="project" value="TreeGrafter"/>
</dbReference>
<dbReference type="EnsemblMetazoa" id="XM_026441412">
    <property type="protein sequence ID" value="XP_026297197"/>
    <property type="gene ID" value="LOC102656082"/>
</dbReference>
<name>A0A7M7L3K9_APIME</name>
<comment type="subcellular location">
    <subcellularLocation>
        <location evidence="1">Cytoplasm</location>
        <location evidence="1">Cytoskeleton</location>
        <location evidence="1">Spindle</location>
    </subcellularLocation>
</comment>
<dbReference type="InterPro" id="IPR027417">
    <property type="entry name" value="P-loop_NTPase"/>
</dbReference>
<evidence type="ECO:0000313" key="15">
    <source>
        <dbReference type="RefSeq" id="XP_026297197.1"/>
    </source>
</evidence>
<keyword evidence="3" id="KW-0597">Phosphoprotein</keyword>
<proteinExistence type="inferred from homology"/>
<dbReference type="PRINTS" id="PR00380">
    <property type="entry name" value="KINESINHEAVY"/>
</dbReference>
<dbReference type="InterPro" id="IPR047149">
    <property type="entry name" value="KIF11-like"/>
</dbReference>
<sequence>MLSSSSHLSRPIKDNESSITTRCRALSVCSPASNVYLRIKPATLDSASPAEEVYALPDSTTLHVKRGENVEKRYSFTRIFDGDTKQADFFYESVRRQVIHLLLGESSTVITYGASNTGKTYTLYGTPEEPGAIPRSIELLFSAINCTLAPWYKIGDDNAVVALDEPERTFEIFNRTSLISPGVMARDEYTQARLSLDNSSPRRLAEAEERDLWSDGCVSSVWISVAEIYNDNVYDLLLGHEQERRPLRVTTRKDGSTFVNGLKFVHITTALEACQLLILVQSRMTVAPAAESNASNSQSHTFFTLKLLKYEKENRPDTVRVSTLTFCDVAGSRRVKQGSNSRDHDGNNCRLAESRNINNSLLVLGRCLKTLRDSYSSGDHVAGPFRESKLTRILQKVLTGREKFSFVVTVDIGMDTFAETLSVLNFSAMAKRLGESRSLRRAAFPLATPRNAKSSTNLLSLAQQQSSSNHHPVKRTIAIDLDAYEDLKRENEKLREEADVWRRRGGEAVVSRHTQSDVSSLDYDRLKDRNRELVERVQALEEGNLNREYEIRQELVDRYSIAIEELEACWRKRVQDVEEEGKNLLKWSVGQVVVLRELVRDLRTENELLVTDRNKCSFELVLTKEKLKSFHDLIRVHFPELGNEDGNDVGRLVHELKRVLDEKTEDIESLEKNLSRASDDYVKMVTKTMDTEKELRETKARLQEVLLRAREFENEVKEKTNLANDLQLQLQLLRKELVEIRECESDYVTFPSIEKGEDASNFTRKYNVYSDDLFSSDNSDNNAELVASRPRETDRCSCDNYDCDKNSAKKKVSLNGMGSDASDRHTFRSSDSGIKEDSGIDFTCPRSNSNGDADNSILERARENFTQTDPLFPAQTSPPNREGAQKRSSNRVVVELEQLSHRVNDMRSVIETLKRIADLNKSEVSECKSKLLSCEAKMAELEEENEKLTRMVEIDSRRYNERINELTEELLVKEEDDNHSLKKLENCLKKCAYLENQLAVLHLVHERTVKYFSRRKAEIDKLERDPKRNTKQREGEEETRGGDLFRLQQLRDKMDEFEIVLEKCKEERNDYRVQLQEQLETQSMLEMKLKWLSTEIRSRDDKLISLRMEIDGMAVVNGSNDEKVKSLGEEIGRSSENVRRVRERLTYFEQTRKNLEQSFADNILGPRTNPPAGSRAKKIAYRGGEGEEDELCTIKLQLRENEREMDSLRKHRNDMVKKYECTVQKLRIEIERMRRRLINLQKLLLTNFAWRYRKFLNKRRGKRIIFQLEKLTKRKVSDEELSLPIVERSIASPRYADSQSSVRNEEFDTVGAYESEESYQTESSLGLNEWNVDGCQIQSDASDCSEVQCGCGIGFKNAARHGRMSGWMKVRRSCANTCLLRQLDGTRASVEQG</sequence>
<evidence type="ECO:0000313" key="13">
    <source>
        <dbReference type="EnsemblMetazoa" id="XP_026297197"/>
    </source>
</evidence>
<evidence type="ECO:0000256" key="6">
    <source>
        <dbReference type="ARBA" id="ARBA00023054"/>
    </source>
</evidence>
<dbReference type="GO" id="GO:0008017">
    <property type="term" value="F:microtubule binding"/>
    <property type="evidence" value="ECO:0007669"/>
    <property type="project" value="InterPro"/>
</dbReference>
<dbReference type="GO" id="GO:0090307">
    <property type="term" value="P:mitotic spindle assembly"/>
    <property type="evidence" value="ECO:0007669"/>
    <property type="project" value="TreeGrafter"/>
</dbReference>
<evidence type="ECO:0000256" key="11">
    <source>
        <dbReference type="SAM" id="MobiDB-lite"/>
    </source>
</evidence>
<dbReference type="GO" id="GO:0051231">
    <property type="term" value="P:spindle elongation"/>
    <property type="evidence" value="ECO:0007669"/>
    <property type="project" value="TreeGrafter"/>
</dbReference>
<dbReference type="GO" id="GO:0005634">
    <property type="term" value="C:nucleus"/>
    <property type="evidence" value="ECO:0007669"/>
    <property type="project" value="TreeGrafter"/>
</dbReference>
<dbReference type="InterPro" id="IPR036961">
    <property type="entry name" value="Kinesin_motor_dom_sf"/>
</dbReference>
<keyword evidence="8" id="KW-0206">Cytoskeleton</keyword>
<feature type="compositionally biased region" description="Basic and acidic residues" evidence="11">
    <location>
        <begin position="821"/>
        <end position="838"/>
    </location>
</feature>
<evidence type="ECO:0000256" key="8">
    <source>
        <dbReference type="ARBA" id="ARBA00023212"/>
    </source>
</evidence>
<reference evidence="15" key="2">
    <citation type="submission" date="2025-04" db="UniProtKB">
        <authorList>
            <consortium name="RefSeq"/>
        </authorList>
    </citation>
    <scope>IDENTIFICATION</scope>
    <source>
        <strain evidence="15">DH4</strain>
        <tissue evidence="15">Whole body</tissue>
    </source>
</reference>
<keyword evidence="2" id="KW-0963">Cytoplasm</keyword>
<evidence type="ECO:0000256" key="5">
    <source>
        <dbReference type="ARBA" id="ARBA00022840"/>
    </source>
</evidence>
<feature type="compositionally biased region" description="Polar residues" evidence="11">
    <location>
        <begin position="864"/>
        <end position="879"/>
    </location>
</feature>
<dbReference type="GO" id="GO:0005524">
    <property type="term" value="F:ATP binding"/>
    <property type="evidence" value="ECO:0007669"/>
    <property type="project" value="UniProtKB-UniRule"/>
</dbReference>
<evidence type="ECO:0000256" key="7">
    <source>
        <dbReference type="ARBA" id="ARBA00023175"/>
    </source>
</evidence>
<dbReference type="PANTHER" id="PTHR47970">
    <property type="entry name" value="KINESIN-LIKE PROTEIN KIF11"/>
    <property type="match status" value="1"/>
</dbReference>
<dbReference type="KEGG" id="ame:102656082"/>
<evidence type="ECO:0000256" key="9">
    <source>
        <dbReference type="PROSITE-ProRule" id="PRU00283"/>
    </source>
</evidence>
<keyword evidence="7 9" id="KW-0505">Motor protein</keyword>
<dbReference type="Proteomes" id="UP000005203">
    <property type="component" value="Linkage group LG6"/>
</dbReference>
<evidence type="ECO:0000313" key="14">
    <source>
        <dbReference type="Proteomes" id="UP000005203"/>
    </source>
</evidence>
<dbReference type="PANTHER" id="PTHR47970:SF29">
    <property type="entry name" value="KINESIN FAMILY MEMBER 20B"/>
    <property type="match status" value="1"/>
</dbReference>
<dbReference type="Gene3D" id="3.40.850.10">
    <property type="entry name" value="Kinesin motor domain"/>
    <property type="match status" value="1"/>
</dbReference>
<feature type="binding site" evidence="9">
    <location>
        <begin position="113"/>
        <end position="120"/>
    </location>
    <ligand>
        <name>ATP</name>
        <dbReference type="ChEBI" id="CHEBI:30616"/>
    </ligand>
</feature>
<keyword evidence="6 10" id="KW-0175">Coiled coil</keyword>
<evidence type="ECO:0000256" key="10">
    <source>
        <dbReference type="SAM" id="Coils"/>
    </source>
</evidence>
<dbReference type="GO" id="GO:0005876">
    <property type="term" value="C:spindle microtubule"/>
    <property type="evidence" value="ECO:0007669"/>
    <property type="project" value="TreeGrafter"/>
</dbReference>
<keyword evidence="4 9" id="KW-0547">Nucleotide-binding</keyword>
<protein>
    <submittedName>
        <fullName evidence="15">Kinesin-like protein KIF20B</fullName>
    </submittedName>
</protein>
<feature type="coiled-coil region" evidence="10">
    <location>
        <begin position="653"/>
        <end position="743"/>
    </location>
</feature>
<feature type="domain" description="Kinesin motor" evidence="12">
    <location>
        <begin position="32"/>
        <end position="433"/>
    </location>
</feature>
<feature type="coiled-coil region" evidence="10">
    <location>
        <begin position="896"/>
        <end position="976"/>
    </location>
</feature>
<dbReference type="PROSITE" id="PS50067">
    <property type="entry name" value="KINESIN_MOTOR_2"/>
    <property type="match status" value="1"/>
</dbReference>
<accession>A0A7M7L3K9</accession>
<dbReference type="Pfam" id="PF00225">
    <property type="entry name" value="Kinesin"/>
    <property type="match status" value="1"/>
</dbReference>
<dbReference type="SMART" id="SM00129">
    <property type="entry name" value="KISc"/>
    <property type="match status" value="1"/>
</dbReference>
<dbReference type="RefSeq" id="XP_026297197.1">
    <property type="nucleotide sequence ID" value="XM_026441412.1"/>
</dbReference>
<feature type="coiled-coil region" evidence="10">
    <location>
        <begin position="477"/>
        <end position="543"/>
    </location>
</feature>
<evidence type="ECO:0000256" key="4">
    <source>
        <dbReference type="ARBA" id="ARBA00022741"/>
    </source>
</evidence>
<dbReference type="GO" id="GO:0072686">
    <property type="term" value="C:mitotic spindle"/>
    <property type="evidence" value="ECO:0007669"/>
    <property type="project" value="TreeGrafter"/>
</dbReference>
<dbReference type="GeneID" id="102656082"/>
<evidence type="ECO:0000256" key="3">
    <source>
        <dbReference type="ARBA" id="ARBA00022553"/>
    </source>
</evidence>
<feature type="coiled-coil region" evidence="10">
    <location>
        <begin position="1198"/>
        <end position="1243"/>
    </location>
</feature>
<evidence type="ECO:0000259" key="12">
    <source>
        <dbReference type="PROSITE" id="PS50067"/>
    </source>
</evidence>
<feature type="coiled-coil region" evidence="10">
    <location>
        <begin position="1047"/>
        <end position="1081"/>
    </location>
</feature>
<dbReference type="SUPFAM" id="SSF52540">
    <property type="entry name" value="P-loop containing nucleoside triphosphate hydrolases"/>
    <property type="match status" value="1"/>
</dbReference>
<evidence type="ECO:0000256" key="2">
    <source>
        <dbReference type="ARBA" id="ARBA00022490"/>
    </source>
</evidence>